<evidence type="ECO:0000313" key="2">
    <source>
        <dbReference type="EMBL" id="GLO65477.1"/>
    </source>
</evidence>
<dbReference type="Proteomes" id="UP001275436">
    <property type="component" value="Unassembled WGS sequence"/>
</dbReference>
<keyword evidence="3" id="KW-1185">Reference proteome</keyword>
<dbReference type="Gene3D" id="3.40.630.30">
    <property type="match status" value="1"/>
</dbReference>
<evidence type="ECO:0000313" key="3">
    <source>
        <dbReference type="Proteomes" id="UP001275436"/>
    </source>
</evidence>
<reference evidence="2 3" key="1">
    <citation type="submission" date="2023-02" db="EMBL/GenBank/DDBJ databases">
        <title>Oceanobacillus kimchii IFOP_LL358 isolated form Alexandrium catenella lab strain.</title>
        <authorList>
            <person name="Gajardo G."/>
            <person name="Ueki S."/>
            <person name="Maruyama F."/>
        </authorList>
    </citation>
    <scope>NUCLEOTIDE SEQUENCE [LARGE SCALE GENOMIC DNA]</scope>
    <source>
        <strain evidence="2 3">IFOP_LL358</strain>
    </source>
</reference>
<dbReference type="SUPFAM" id="SSF55729">
    <property type="entry name" value="Acyl-CoA N-acyltransferases (Nat)"/>
    <property type="match status" value="1"/>
</dbReference>
<dbReference type="CDD" id="cd04301">
    <property type="entry name" value="NAT_SF"/>
    <property type="match status" value="1"/>
</dbReference>
<feature type="domain" description="N-acetyltransferase" evidence="1">
    <location>
        <begin position="3"/>
        <end position="161"/>
    </location>
</feature>
<accession>A0ABQ5TH58</accession>
<name>A0ABQ5TH58_9BACI</name>
<dbReference type="InterPro" id="IPR050276">
    <property type="entry name" value="MshD_Acetyltransferase"/>
</dbReference>
<dbReference type="PANTHER" id="PTHR43617">
    <property type="entry name" value="L-AMINO ACID N-ACETYLTRANSFERASE"/>
    <property type="match status" value="1"/>
</dbReference>
<dbReference type="InterPro" id="IPR016181">
    <property type="entry name" value="Acyl_CoA_acyltransferase"/>
</dbReference>
<protein>
    <submittedName>
        <fullName evidence="2">N-acetyltransferase</fullName>
    </submittedName>
</protein>
<evidence type="ECO:0000259" key="1">
    <source>
        <dbReference type="PROSITE" id="PS51186"/>
    </source>
</evidence>
<comment type="caution">
    <text evidence="2">The sequence shown here is derived from an EMBL/GenBank/DDBJ whole genome shotgun (WGS) entry which is preliminary data.</text>
</comment>
<sequence length="161" mass="18815">MGFVIRPMKRKDITRVRDIAKKSWHDTYNGIIPIEIQNRFLEGAYSEKNMKYRMKRSYIYIAEKEGEAVGFANFSPISQEGYVELGAIYLYPSQQGIGIGSALLHYGVNQLHPREIQLNVEQNNLKALNFYKSKGFEIIKDFHENFDGHLLNTYRMSWKLD</sequence>
<dbReference type="InterPro" id="IPR000182">
    <property type="entry name" value="GNAT_dom"/>
</dbReference>
<gene>
    <name evidence="2" type="ORF">MACH08_12610</name>
</gene>
<dbReference type="PROSITE" id="PS51186">
    <property type="entry name" value="GNAT"/>
    <property type="match status" value="1"/>
</dbReference>
<dbReference type="PANTHER" id="PTHR43617:SF22">
    <property type="entry name" value="L-AMINO ACID N-ACETYLTRANSFERASE AAAT"/>
    <property type="match status" value="1"/>
</dbReference>
<dbReference type="EMBL" id="BSKO01000001">
    <property type="protein sequence ID" value="GLO65477.1"/>
    <property type="molecule type" value="Genomic_DNA"/>
</dbReference>
<proteinExistence type="predicted"/>
<organism evidence="2 3">
    <name type="scientific">Oceanobacillus kimchii</name>
    <dbReference type="NCBI Taxonomy" id="746691"/>
    <lineage>
        <taxon>Bacteria</taxon>
        <taxon>Bacillati</taxon>
        <taxon>Bacillota</taxon>
        <taxon>Bacilli</taxon>
        <taxon>Bacillales</taxon>
        <taxon>Bacillaceae</taxon>
        <taxon>Oceanobacillus</taxon>
    </lineage>
</organism>
<dbReference type="Pfam" id="PF00583">
    <property type="entry name" value="Acetyltransf_1"/>
    <property type="match status" value="1"/>
</dbReference>